<feature type="active site" description="Nucleophile; for glutamine hydrolysis" evidence="11">
    <location>
        <position position="384"/>
    </location>
</feature>
<evidence type="ECO:0000259" key="13">
    <source>
        <dbReference type="Pfam" id="PF06418"/>
    </source>
</evidence>
<dbReference type="GO" id="GO:0003883">
    <property type="term" value="F:CTP synthase activity"/>
    <property type="evidence" value="ECO:0007669"/>
    <property type="project" value="UniProtKB-UniRule"/>
</dbReference>
<evidence type="ECO:0000256" key="5">
    <source>
        <dbReference type="ARBA" id="ARBA00022741"/>
    </source>
</evidence>
<dbReference type="EMBL" id="BBZA01000023">
    <property type="protein sequence ID" value="GAP61972.1"/>
    <property type="molecule type" value="Genomic_DNA"/>
</dbReference>
<dbReference type="STRING" id="872965.SE16_09340"/>
<dbReference type="Pfam" id="PF00117">
    <property type="entry name" value="GATase"/>
    <property type="match status" value="1"/>
</dbReference>
<feature type="binding site" evidence="11">
    <location>
        <begin position="189"/>
        <end position="194"/>
    </location>
    <ligand>
        <name>UTP</name>
        <dbReference type="ChEBI" id="CHEBI:46398"/>
    </ligand>
</feature>
<dbReference type="Proteomes" id="UP000037784">
    <property type="component" value="Unassembled WGS sequence"/>
</dbReference>
<comment type="caution">
    <text evidence="14">The sequence shown here is derived from an EMBL/GenBank/DDBJ whole genome shotgun (WGS) entry which is preliminary data.</text>
</comment>
<dbReference type="HAMAP" id="MF_01227">
    <property type="entry name" value="PyrG"/>
    <property type="match status" value="1"/>
</dbReference>
<dbReference type="CDD" id="cd01746">
    <property type="entry name" value="GATase1_CTP_Synthase"/>
    <property type="match status" value="1"/>
</dbReference>
<evidence type="ECO:0000313" key="16">
    <source>
        <dbReference type="Proteomes" id="UP000037784"/>
    </source>
</evidence>
<dbReference type="NCBIfam" id="TIGR00337">
    <property type="entry name" value="PyrG"/>
    <property type="match status" value="1"/>
</dbReference>
<dbReference type="RefSeq" id="WP_054491899.1">
    <property type="nucleotide sequence ID" value="NZ_BBZA01000023.1"/>
</dbReference>
<comment type="catalytic activity">
    <reaction evidence="10 11">
        <text>UTP + L-glutamine + ATP + H2O = CTP + L-glutamate + ADP + phosphate + 2 H(+)</text>
        <dbReference type="Rhea" id="RHEA:26426"/>
        <dbReference type="ChEBI" id="CHEBI:15377"/>
        <dbReference type="ChEBI" id="CHEBI:15378"/>
        <dbReference type="ChEBI" id="CHEBI:29985"/>
        <dbReference type="ChEBI" id="CHEBI:30616"/>
        <dbReference type="ChEBI" id="CHEBI:37563"/>
        <dbReference type="ChEBI" id="CHEBI:43474"/>
        <dbReference type="ChEBI" id="CHEBI:46398"/>
        <dbReference type="ChEBI" id="CHEBI:58359"/>
        <dbReference type="ChEBI" id="CHEBI:456216"/>
        <dbReference type="EC" id="6.3.4.2"/>
    </reaction>
</comment>
<reference evidence="15 17" key="2">
    <citation type="submission" date="2015-07" db="EMBL/GenBank/DDBJ databases">
        <title>Whole genome sequence of Ardenticatena maritima DSM 23922.</title>
        <authorList>
            <person name="Hemp J."/>
            <person name="Ward L.M."/>
            <person name="Pace L.A."/>
            <person name="Fischer W.W."/>
        </authorList>
    </citation>
    <scope>NUCLEOTIDE SEQUENCE [LARGE SCALE GENOMIC DNA]</scope>
    <source>
        <strain evidence="15 17">110S</strain>
    </source>
</reference>
<keyword evidence="6 11" id="KW-0067">ATP-binding</keyword>
<feature type="region of interest" description="Amidoligase domain" evidence="11">
    <location>
        <begin position="1"/>
        <end position="268"/>
    </location>
</feature>
<keyword evidence="5 11" id="KW-0547">Nucleotide-binding</keyword>
<evidence type="ECO:0000313" key="14">
    <source>
        <dbReference type="EMBL" id="GAP61972.1"/>
    </source>
</evidence>
<comment type="function">
    <text evidence="11">Catalyzes the ATP-dependent amination of UTP to CTP with either L-glutamine or ammonia as the source of nitrogen. Regulates intracellular CTP levels through interactions with the four ribonucleotide triphosphates.</text>
</comment>
<name>A0A0M8K6X2_9CHLR</name>
<evidence type="ECO:0000256" key="7">
    <source>
        <dbReference type="ARBA" id="ARBA00022842"/>
    </source>
</evidence>
<dbReference type="InterPro" id="IPR004468">
    <property type="entry name" value="CTP_synthase"/>
</dbReference>
<dbReference type="PANTHER" id="PTHR11550:SF0">
    <property type="entry name" value="CTP SYNTHASE-RELATED"/>
    <property type="match status" value="1"/>
</dbReference>
<feature type="domain" description="CTP synthase N-terminal" evidence="13">
    <location>
        <begin position="4"/>
        <end position="268"/>
    </location>
</feature>
<dbReference type="GO" id="GO:0019856">
    <property type="term" value="P:pyrimidine nucleobase biosynthetic process"/>
    <property type="evidence" value="ECO:0007669"/>
    <property type="project" value="TreeGrafter"/>
</dbReference>
<dbReference type="FunCoup" id="A0A0M8K6X2">
    <property type="interactions" value="447"/>
</dbReference>
<comment type="catalytic activity">
    <reaction evidence="11">
        <text>L-glutamine + H2O = L-glutamate + NH4(+)</text>
        <dbReference type="Rhea" id="RHEA:15889"/>
        <dbReference type="ChEBI" id="CHEBI:15377"/>
        <dbReference type="ChEBI" id="CHEBI:28938"/>
        <dbReference type="ChEBI" id="CHEBI:29985"/>
        <dbReference type="ChEBI" id="CHEBI:58359"/>
    </reaction>
</comment>
<dbReference type="PROSITE" id="PS51273">
    <property type="entry name" value="GATASE_TYPE_1"/>
    <property type="match status" value="1"/>
</dbReference>
<feature type="binding site" evidence="11">
    <location>
        <position position="357"/>
    </location>
    <ligand>
        <name>L-glutamine</name>
        <dbReference type="ChEBI" id="CHEBI:58359"/>
    </ligand>
</feature>
<feature type="binding site" evidence="11">
    <location>
        <position position="225"/>
    </location>
    <ligand>
        <name>CTP</name>
        <dbReference type="ChEBI" id="CHEBI:37563"/>
        <note>allosteric inhibitor</note>
    </ligand>
</feature>
<evidence type="ECO:0000256" key="11">
    <source>
        <dbReference type="HAMAP-Rule" id="MF_01227"/>
    </source>
</evidence>
<evidence type="ECO:0000259" key="12">
    <source>
        <dbReference type="Pfam" id="PF00117"/>
    </source>
</evidence>
<evidence type="ECO:0000256" key="6">
    <source>
        <dbReference type="ARBA" id="ARBA00022840"/>
    </source>
</evidence>
<feature type="binding site" evidence="11">
    <location>
        <position position="55"/>
    </location>
    <ligand>
        <name>L-glutamine</name>
        <dbReference type="ChEBI" id="CHEBI:58359"/>
    </ligand>
</feature>
<feature type="binding site" evidence="11">
    <location>
        <position position="142"/>
    </location>
    <ligand>
        <name>Mg(2+)</name>
        <dbReference type="ChEBI" id="CHEBI:18420"/>
    </ligand>
</feature>
<reference evidence="16" key="3">
    <citation type="submission" date="2015-08" db="EMBL/GenBank/DDBJ databases">
        <title>Draft Genome Sequence of a Heterotrophic Facultative Anaerobic Bacterium Ardenticatena maritima Strain 110S.</title>
        <authorList>
            <person name="Kawaichi S."/>
            <person name="Yoshida T."/>
            <person name="Sako Y."/>
            <person name="Nakamura R."/>
        </authorList>
    </citation>
    <scope>NUCLEOTIDE SEQUENCE [LARGE SCALE GENOMIC DNA]</scope>
    <source>
        <strain evidence="16">110S</strain>
    </source>
</reference>
<dbReference type="InterPro" id="IPR017926">
    <property type="entry name" value="GATASE"/>
</dbReference>
<dbReference type="EMBL" id="LGKN01000005">
    <property type="protein sequence ID" value="KPL87772.1"/>
    <property type="molecule type" value="Genomic_DNA"/>
</dbReference>
<dbReference type="OrthoDB" id="9801107at2"/>
<dbReference type="InterPro" id="IPR017456">
    <property type="entry name" value="CTP_synthase_N"/>
</dbReference>
<proteinExistence type="inferred from homology"/>
<feature type="domain" description="Glutamine amidotransferase" evidence="12">
    <location>
        <begin position="305"/>
        <end position="528"/>
    </location>
</feature>
<evidence type="ECO:0000256" key="2">
    <source>
        <dbReference type="ARBA" id="ARBA00007533"/>
    </source>
</evidence>
<dbReference type="PANTHER" id="PTHR11550">
    <property type="entry name" value="CTP SYNTHASE"/>
    <property type="match status" value="1"/>
</dbReference>
<comment type="similarity">
    <text evidence="2 11">Belongs to the CTP synthase family.</text>
</comment>
<keyword evidence="7 11" id="KW-0460">Magnesium</keyword>
<feature type="binding site" evidence="11">
    <location>
        <begin position="385"/>
        <end position="388"/>
    </location>
    <ligand>
        <name>L-glutamine</name>
        <dbReference type="ChEBI" id="CHEBI:58359"/>
    </ligand>
</feature>
<gene>
    <name evidence="11 14" type="primary">pyrG</name>
    <name evidence="14" type="ORF">ARMA_0395</name>
    <name evidence="15" type="ORF">SE16_09340</name>
</gene>
<evidence type="ECO:0000256" key="4">
    <source>
        <dbReference type="ARBA" id="ARBA00022723"/>
    </source>
</evidence>
<dbReference type="SUPFAM" id="SSF52540">
    <property type="entry name" value="P-loop containing nucleoside triphosphate hydrolases"/>
    <property type="match status" value="1"/>
</dbReference>
<dbReference type="EC" id="6.3.4.2" evidence="11"/>
<sequence length="551" mass="61583">MQTKYIFVTGGVVSSLGKGITAASLGRLLKARGLRVTIQKLDPYLNVDPGTMAPYQHGEVFVTEDGAETDLDLGHYERFIDENLSRLNNVTTGQVYSEVIAKERRGDYLGGTIQVVPHVTNEIKRRIMQAARQQEADVAIVEIGGTVGDIEGQPFLEAIRQMRKDVGRNNVVYIHVTLLPYVSASGELKTKPTQHSVRELRGMGIQPDIVGLRSDHPVNDEIRAKVSLFCDVEPRAVIPIVTAETIYDVPLMLEETGLADLVIEYLGLQERVHEPDLREWREAVERLKQASQSVRIALVGKYVELQDAYISVREALIHAALAHDRRVEIDWIQSEDLERGIGWDRLQRADGIVVPGGFGERGVPGKILAARFARENNIPYLGLCLGMQVMCIEFARHVLGSDEPNSTEFDPHTKHPVISLMPDQHAITDLGGTMRLGAYPCVLQPGTKAYAAYGEEVVYERHRHRWEFNNAYRDLLGEAGLVFSGLSPDGRLVEIVELRDHPWMVGSQFHPEFKTRLNRPHPLFRDFIGAALKTIHKGDPLPLPFGDDTHS</sequence>
<evidence type="ECO:0000256" key="9">
    <source>
        <dbReference type="ARBA" id="ARBA00022975"/>
    </source>
</evidence>
<dbReference type="GO" id="GO:0005524">
    <property type="term" value="F:ATP binding"/>
    <property type="evidence" value="ECO:0007669"/>
    <property type="project" value="UniProtKB-KW"/>
</dbReference>
<keyword evidence="16" id="KW-1185">Reference proteome</keyword>
<feature type="binding site" evidence="11">
    <location>
        <position position="14"/>
    </location>
    <ligand>
        <name>CTP</name>
        <dbReference type="ChEBI" id="CHEBI:37563"/>
        <note>allosteric inhibitor</note>
    </ligand>
</feature>
<keyword evidence="3 11" id="KW-0436">Ligase</keyword>
<dbReference type="Pfam" id="PF06418">
    <property type="entry name" value="CTP_synth_N"/>
    <property type="match status" value="1"/>
</dbReference>
<feature type="binding site" evidence="11">
    <location>
        <begin position="15"/>
        <end position="20"/>
    </location>
    <ligand>
        <name>ATP</name>
        <dbReference type="ChEBI" id="CHEBI:30616"/>
    </ligand>
</feature>
<dbReference type="SUPFAM" id="SSF52317">
    <property type="entry name" value="Class I glutamine amidotransferase-like"/>
    <property type="match status" value="1"/>
</dbReference>
<dbReference type="GO" id="GO:0042802">
    <property type="term" value="F:identical protein binding"/>
    <property type="evidence" value="ECO:0007669"/>
    <property type="project" value="TreeGrafter"/>
</dbReference>
<feature type="binding site" evidence="11">
    <location>
        <position position="14"/>
    </location>
    <ligand>
        <name>UTP</name>
        <dbReference type="ChEBI" id="CHEBI:46398"/>
    </ligand>
</feature>
<keyword evidence="8 11" id="KW-0315">Glutamine amidotransferase</keyword>
<dbReference type="FunFam" id="3.40.50.300:FF:000009">
    <property type="entry name" value="CTP synthase"/>
    <property type="match status" value="1"/>
</dbReference>
<evidence type="ECO:0000256" key="8">
    <source>
        <dbReference type="ARBA" id="ARBA00022962"/>
    </source>
</evidence>
<evidence type="ECO:0000313" key="17">
    <source>
        <dbReference type="Proteomes" id="UP000050502"/>
    </source>
</evidence>
<dbReference type="CDD" id="cd03113">
    <property type="entry name" value="CTPS_N"/>
    <property type="match status" value="1"/>
</dbReference>
<dbReference type="InterPro" id="IPR027417">
    <property type="entry name" value="P-loop_NTPase"/>
</dbReference>
<dbReference type="UniPathway" id="UPA00159">
    <property type="reaction ID" value="UER00277"/>
</dbReference>
<feature type="binding site" evidence="11">
    <location>
        <begin position="189"/>
        <end position="194"/>
    </location>
    <ligand>
        <name>CTP</name>
        <dbReference type="ChEBI" id="CHEBI:37563"/>
        <note>allosteric inhibitor</note>
    </ligand>
</feature>
<comment type="pathway">
    <text evidence="1 11">Pyrimidine metabolism; CTP biosynthesis via de novo pathway; CTP from UDP: step 2/2.</text>
</comment>
<feature type="active site" evidence="11">
    <location>
        <position position="510"/>
    </location>
</feature>
<protein>
    <recommendedName>
        <fullName evidence="11">CTP synthase</fullName>
        <ecNumber evidence="11">6.3.4.2</ecNumber>
    </recommendedName>
    <alternativeName>
        <fullName evidence="11">Cytidine 5'-triphosphate synthase</fullName>
    </alternativeName>
    <alternativeName>
        <fullName evidence="11">Cytidine triphosphate synthetase</fullName>
        <shortName evidence="11">CTP synthetase</shortName>
        <shortName evidence="11">CTPS</shortName>
    </alternativeName>
    <alternativeName>
        <fullName evidence="11">UTP--ammonia ligase</fullName>
    </alternativeName>
</protein>
<organism evidence="14 16">
    <name type="scientific">Ardenticatena maritima</name>
    <dbReference type="NCBI Taxonomy" id="872965"/>
    <lineage>
        <taxon>Bacteria</taxon>
        <taxon>Bacillati</taxon>
        <taxon>Chloroflexota</taxon>
        <taxon>Ardenticatenia</taxon>
        <taxon>Ardenticatenales</taxon>
        <taxon>Ardenticatenaceae</taxon>
        <taxon>Ardenticatena</taxon>
    </lineage>
</organism>
<feature type="binding site" evidence="11">
    <location>
        <position position="408"/>
    </location>
    <ligand>
        <name>L-glutamine</name>
        <dbReference type="ChEBI" id="CHEBI:58359"/>
    </ligand>
</feature>
<comment type="caution">
    <text evidence="11">Lacks conserved residue(s) required for the propagation of feature annotation.</text>
</comment>
<accession>A0A0M8K6X2</accession>
<dbReference type="Proteomes" id="UP000050502">
    <property type="component" value="Unassembled WGS sequence"/>
</dbReference>
<dbReference type="FunFam" id="3.40.50.880:FF:000002">
    <property type="entry name" value="CTP synthase"/>
    <property type="match status" value="1"/>
</dbReference>
<comment type="miscellaneous">
    <text evidence="11">CTPSs have evolved a hybrid strategy for distinguishing between UTP and CTP. The overlapping regions of the product feedback inhibitory and substrate sites recognize a common feature in both compounds, the triphosphate moiety. To differentiate isosteric substrate and product pyrimidine rings, an additional pocket far from the expected kinase/ligase catalytic site, specifically recognizes the cytosine and ribose portions of the product inhibitor.</text>
</comment>
<feature type="binding site" evidence="11">
    <location>
        <position position="465"/>
    </location>
    <ligand>
        <name>L-glutamine</name>
        <dbReference type="ChEBI" id="CHEBI:58359"/>
    </ligand>
</feature>
<dbReference type="GO" id="GO:0097268">
    <property type="term" value="C:cytoophidium"/>
    <property type="evidence" value="ECO:0007669"/>
    <property type="project" value="UniProtKB-ARBA"/>
</dbReference>
<dbReference type="InterPro" id="IPR033828">
    <property type="entry name" value="GATase1_CTP_Synthase"/>
</dbReference>
<evidence type="ECO:0000256" key="1">
    <source>
        <dbReference type="ARBA" id="ARBA00005171"/>
    </source>
</evidence>
<dbReference type="GO" id="GO:0005829">
    <property type="term" value="C:cytosol"/>
    <property type="evidence" value="ECO:0007669"/>
    <property type="project" value="TreeGrafter"/>
</dbReference>
<dbReference type="PATRIC" id="fig|872965.6.peg.1910"/>
<dbReference type="NCBIfam" id="NF003792">
    <property type="entry name" value="PRK05380.1"/>
    <property type="match status" value="1"/>
</dbReference>
<dbReference type="InParanoid" id="A0A0M8K6X2"/>
<dbReference type="AlphaFoldDB" id="A0A0M8K6X2"/>
<dbReference type="Gene3D" id="3.40.50.300">
    <property type="entry name" value="P-loop containing nucleotide triphosphate hydrolases"/>
    <property type="match status" value="1"/>
</dbReference>
<feature type="binding site" evidence="11">
    <location>
        <begin position="149"/>
        <end position="151"/>
    </location>
    <ligand>
        <name>CTP</name>
        <dbReference type="ChEBI" id="CHEBI:37563"/>
        <note>allosteric inhibitor</note>
    </ligand>
</feature>
<feature type="binding site" evidence="11">
    <location>
        <position position="72"/>
    </location>
    <ligand>
        <name>Mg(2+)</name>
        <dbReference type="ChEBI" id="CHEBI:18420"/>
    </ligand>
</feature>
<reference evidence="14 16" key="1">
    <citation type="journal article" date="2015" name="Genome Announc.">
        <title>Draft Genome Sequence of a Heterotrophic Facultative Anaerobic Thermophilic Bacterium, Ardenticatena maritima Strain 110ST.</title>
        <authorList>
            <person name="Kawaichi S."/>
            <person name="Yoshida T."/>
            <person name="Sako Y."/>
            <person name="Nakamura R."/>
        </authorList>
    </citation>
    <scope>NUCLEOTIDE SEQUENCE [LARGE SCALE GENOMIC DNA]</scope>
    <source>
        <strain evidence="14 16">110S</strain>
    </source>
</reference>
<dbReference type="Gene3D" id="3.40.50.880">
    <property type="match status" value="1"/>
</dbReference>
<evidence type="ECO:0000313" key="15">
    <source>
        <dbReference type="EMBL" id="KPL87772.1"/>
    </source>
</evidence>
<evidence type="ECO:0000256" key="3">
    <source>
        <dbReference type="ARBA" id="ARBA00022598"/>
    </source>
</evidence>
<evidence type="ECO:0000256" key="10">
    <source>
        <dbReference type="ARBA" id="ARBA00047781"/>
    </source>
</evidence>
<comment type="catalytic activity">
    <reaction evidence="11">
        <text>UTP + NH4(+) + ATP = CTP + ADP + phosphate + 2 H(+)</text>
        <dbReference type="Rhea" id="RHEA:16597"/>
        <dbReference type="ChEBI" id="CHEBI:15378"/>
        <dbReference type="ChEBI" id="CHEBI:28938"/>
        <dbReference type="ChEBI" id="CHEBI:30616"/>
        <dbReference type="ChEBI" id="CHEBI:37563"/>
        <dbReference type="ChEBI" id="CHEBI:43474"/>
        <dbReference type="ChEBI" id="CHEBI:46398"/>
        <dbReference type="ChEBI" id="CHEBI:456216"/>
    </reaction>
</comment>
<keyword evidence="4 11" id="KW-0479">Metal-binding</keyword>
<dbReference type="InterPro" id="IPR029062">
    <property type="entry name" value="Class_I_gatase-like"/>
</dbReference>
<feature type="binding site" evidence="11">
    <location>
        <position position="243"/>
    </location>
    <ligand>
        <name>ATP</name>
        <dbReference type="ChEBI" id="CHEBI:30616"/>
    </ligand>
</feature>
<feature type="binding site" evidence="11">
    <location>
        <position position="72"/>
    </location>
    <ligand>
        <name>ATP</name>
        <dbReference type="ChEBI" id="CHEBI:30616"/>
    </ligand>
</feature>
<comment type="subunit">
    <text evidence="11">Homotetramer.</text>
</comment>
<dbReference type="GO" id="GO:0044210">
    <property type="term" value="P:'de novo' CTP biosynthetic process"/>
    <property type="evidence" value="ECO:0007669"/>
    <property type="project" value="UniProtKB-UniRule"/>
</dbReference>
<feature type="binding site" evidence="11">
    <location>
        <position position="225"/>
    </location>
    <ligand>
        <name>UTP</name>
        <dbReference type="ChEBI" id="CHEBI:46398"/>
    </ligand>
</feature>
<feature type="active site" evidence="11">
    <location>
        <position position="512"/>
    </location>
</feature>
<dbReference type="GO" id="GO:0046872">
    <property type="term" value="F:metal ion binding"/>
    <property type="evidence" value="ECO:0007669"/>
    <property type="project" value="UniProtKB-KW"/>
</dbReference>
<comment type="activity regulation">
    <text evidence="11">Allosterically activated by GTP, when glutamine is the substrate; GTP has no effect on the reaction when ammonia is the substrate. The allosteric effector GTP functions by stabilizing the protein conformation that binds the tetrahedral intermediate(s) formed during glutamine hydrolysis. Inhibited by the product CTP, via allosteric rather than competitive inhibition.</text>
</comment>
<keyword evidence="9 11" id="KW-0665">Pyrimidine biosynthesis</keyword>